<dbReference type="GO" id="GO:0008422">
    <property type="term" value="F:beta-glucosidase activity"/>
    <property type="evidence" value="ECO:0007669"/>
    <property type="project" value="UniProtKB-EC"/>
</dbReference>
<keyword evidence="5" id="KW-0378">Hydrolase</keyword>
<feature type="domain" description="Glycoside hydrolase family 3 N-terminal" evidence="7">
    <location>
        <begin position="81"/>
        <end position="442"/>
    </location>
</feature>
<dbReference type="Gene3D" id="3.20.20.300">
    <property type="entry name" value="Glycoside hydrolase, family 3, N-terminal domain"/>
    <property type="match status" value="1"/>
</dbReference>
<dbReference type="OrthoDB" id="9781691at2"/>
<dbReference type="InterPro" id="IPR036881">
    <property type="entry name" value="Glyco_hydro_3_C_sf"/>
</dbReference>
<dbReference type="Gene3D" id="3.40.50.1700">
    <property type="entry name" value="Glycoside hydrolase family 3 C-terminal domain"/>
    <property type="match status" value="1"/>
</dbReference>
<accession>A0A1H8JU34</accession>
<dbReference type="InterPro" id="IPR001764">
    <property type="entry name" value="Glyco_hydro_3_N"/>
</dbReference>
<evidence type="ECO:0000313" key="10">
    <source>
        <dbReference type="Proteomes" id="UP000199206"/>
    </source>
</evidence>
<dbReference type="InterPro" id="IPR002772">
    <property type="entry name" value="Glyco_hydro_3_C"/>
</dbReference>
<proteinExistence type="inferred from homology"/>
<keyword evidence="6" id="KW-0326">Glycosidase</keyword>
<dbReference type="SUPFAM" id="SSF51445">
    <property type="entry name" value="(Trans)glycosidases"/>
    <property type="match status" value="1"/>
</dbReference>
<keyword evidence="4" id="KW-0732">Signal</keyword>
<comment type="catalytic activity">
    <reaction evidence="1">
        <text>Hydrolysis of terminal, non-reducing beta-D-glucosyl residues with release of beta-D-glucose.</text>
        <dbReference type="EC" id="3.2.1.21"/>
    </reaction>
</comment>
<reference evidence="10" key="1">
    <citation type="submission" date="2016-10" db="EMBL/GenBank/DDBJ databases">
        <authorList>
            <person name="Varghese N."/>
            <person name="Submissions S."/>
        </authorList>
    </citation>
    <scope>NUCLEOTIDE SEQUENCE [LARGE SCALE GENOMIC DNA]</scope>
    <source>
        <strain evidence="10">S6-262</strain>
    </source>
</reference>
<dbReference type="Proteomes" id="UP000199206">
    <property type="component" value="Unassembled WGS sequence"/>
</dbReference>
<evidence type="ECO:0000256" key="5">
    <source>
        <dbReference type="ARBA" id="ARBA00022801"/>
    </source>
</evidence>
<name>A0A1H8JU34_9SPHN</name>
<dbReference type="AlphaFoldDB" id="A0A1H8JU34"/>
<evidence type="ECO:0000259" key="8">
    <source>
        <dbReference type="Pfam" id="PF01915"/>
    </source>
</evidence>
<evidence type="ECO:0000256" key="6">
    <source>
        <dbReference type="ARBA" id="ARBA00023295"/>
    </source>
</evidence>
<dbReference type="Pfam" id="PF01915">
    <property type="entry name" value="Glyco_hydro_3_C"/>
    <property type="match status" value="1"/>
</dbReference>
<dbReference type="SUPFAM" id="SSF52279">
    <property type="entry name" value="Beta-D-glucan exohydrolase, C-terminal domain"/>
    <property type="match status" value="1"/>
</dbReference>
<keyword evidence="10" id="KW-1185">Reference proteome</keyword>
<evidence type="ECO:0000313" key="9">
    <source>
        <dbReference type="EMBL" id="SEN84015.1"/>
    </source>
</evidence>
<dbReference type="InterPro" id="IPR036962">
    <property type="entry name" value="Glyco_hydro_3_N_sf"/>
</dbReference>
<dbReference type="PRINTS" id="PR00133">
    <property type="entry name" value="GLHYDRLASE3"/>
</dbReference>
<dbReference type="GO" id="GO:0009251">
    <property type="term" value="P:glucan catabolic process"/>
    <property type="evidence" value="ECO:0007669"/>
    <property type="project" value="TreeGrafter"/>
</dbReference>
<comment type="similarity">
    <text evidence="2">Belongs to the glycosyl hydrolase 3 family.</text>
</comment>
<evidence type="ECO:0000259" key="7">
    <source>
        <dbReference type="Pfam" id="PF00933"/>
    </source>
</evidence>
<sequence>MRWAFGSPGARLTGDPCGRRAVSASSLHVAIAATLCLGGTSFARAVPSYRDLNHNGRLDPYEDTRRPVEDRLDDLMRRMSVEEKVGTLLHISPPADDRIGLGRKYDLAKLRQTIAEAHVSSLITRLATSPRELAEQNNAVQKLAEASRLGIPMTISTDPRNHFQVVLGASTAGGGFSLWPETLGFAALRDPTLVRRFAGYARREYRAVGIHMALSPQADLATEPRWPRTTATFGSDPRLVSDLVAAYVEGFQGGRGGVTRIGVATVVKHWVGYGAEPDGFDGHNAYGKVARLDNASFASHVAAFNGAFAAHTAGIMPTYPIISGVTIDGRPLEPVGAGFNAQLLGTVLRGTKRFGGFVLSDWAITNDCPERCERPTAATPQGFAIGMPWGVETLSVRQRFAKGLNAGIDQFGGVSDPKPLLEAVRAGEVSMARLDEAVRRVLLLKFQLGLFDNPYVDPAQAARVAGNPAAQAEADRAQRESQVLLENRDGVLPLRAAGTRVWLYKVDPAAARARGFVVVNDPAQAQVAVIRADAPSEMLHPHHFFGSRQNEGRLDFRADDPDFAAILRASAAVPTVVAVNLDRPAILSNVRSRAKALLATFGASDAAVLDVVTGAARPKGRLPFELPLSMEAVRRQDPARPDDTQAPLYKAGYSWTDTHHVGSTGPAGK</sequence>
<evidence type="ECO:0000256" key="4">
    <source>
        <dbReference type="ARBA" id="ARBA00022729"/>
    </source>
</evidence>
<dbReference type="InterPro" id="IPR051915">
    <property type="entry name" value="Cellulose_Degrad_GH3"/>
</dbReference>
<evidence type="ECO:0000256" key="2">
    <source>
        <dbReference type="ARBA" id="ARBA00005336"/>
    </source>
</evidence>
<dbReference type="Pfam" id="PF00933">
    <property type="entry name" value="Glyco_hydro_3"/>
    <property type="match status" value="1"/>
</dbReference>
<feature type="domain" description="Glycoside hydrolase family 3 C-terminal" evidence="8">
    <location>
        <begin position="520"/>
        <end position="653"/>
    </location>
</feature>
<gene>
    <name evidence="9" type="ORF">SAMN05192583_3680</name>
</gene>
<organism evidence="9 10">
    <name type="scientific">Sphingomonas gellani</name>
    <dbReference type="NCBI Taxonomy" id="1166340"/>
    <lineage>
        <taxon>Bacteria</taxon>
        <taxon>Pseudomonadati</taxon>
        <taxon>Pseudomonadota</taxon>
        <taxon>Alphaproteobacteria</taxon>
        <taxon>Sphingomonadales</taxon>
        <taxon>Sphingomonadaceae</taxon>
        <taxon>Sphingomonas</taxon>
    </lineage>
</organism>
<evidence type="ECO:0000256" key="1">
    <source>
        <dbReference type="ARBA" id="ARBA00000448"/>
    </source>
</evidence>
<dbReference type="PANTHER" id="PTHR30620">
    <property type="entry name" value="PERIPLASMIC BETA-GLUCOSIDASE-RELATED"/>
    <property type="match status" value="1"/>
</dbReference>
<dbReference type="STRING" id="1166340.SAMN05192583_3680"/>
<dbReference type="PANTHER" id="PTHR30620:SF16">
    <property type="entry name" value="LYSOSOMAL BETA GLUCOSIDASE"/>
    <property type="match status" value="1"/>
</dbReference>
<dbReference type="InterPro" id="IPR017853">
    <property type="entry name" value="GH"/>
</dbReference>
<dbReference type="EC" id="3.2.1.21" evidence="3"/>
<dbReference type="EMBL" id="FOCF01000016">
    <property type="protein sequence ID" value="SEN84015.1"/>
    <property type="molecule type" value="Genomic_DNA"/>
</dbReference>
<protein>
    <recommendedName>
        <fullName evidence="3">beta-glucosidase</fullName>
        <ecNumber evidence="3">3.2.1.21</ecNumber>
    </recommendedName>
</protein>
<evidence type="ECO:0000256" key="3">
    <source>
        <dbReference type="ARBA" id="ARBA00012744"/>
    </source>
</evidence>